<evidence type="ECO:0000256" key="8">
    <source>
        <dbReference type="ARBA" id="ARBA00022982"/>
    </source>
</evidence>
<dbReference type="InterPro" id="IPR017900">
    <property type="entry name" value="4Fe4S_Fe_S_CS"/>
</dbReference>
<accession>A0A1M4YAL7</accession>
<dbReference type="PANTHER" id="PTHR42859">
    <property type="entry name" value="OXIDOREDUCTASE"/>
    <property type="match status" value="1"/>
</dbReference>
<dbReference type="InterPro" id="IPR007202">
    <property type="entry name" value="4Fe-4S_dom"/>
</dbReference>
<evidence type="ECO:0000313" key="16">
    <source>
        <dbReference type="Proteomes" id="UP000184327"/>
    </source>
</evidence>
<dbReference type="PROSITE" id="PS00198">
    <property type="entry name" value="4FE4S_FER_1"/>
    <property type="match status" value="2"/>
</dbReference>
<dbReference type="RefSeq" id="WP_084522942.1">
    <property type="nucleotide sequence ID" value="NZ_FQUZ01000011.1"/>
</dbReference>
<evidence type="ECO:0000256" key="10">
    <source>
        <dbReference type="ARBA" id="ARBA00023014"/>
    </source>
</evidence>
<sequence length="263" mass="27274">MPNERTLSRTPAAAAGERDGPSSQPPLSAASAWASTAEAPTLAERINDALPQTQCTRCGYPDCAAYASAIAQGEAAINLCPPGGAEGIARLAALTGQDILPLDPEHGTEGPRHLAVIDEDWCIGCTLCFKACPTDAIVGANKTMHVVLDEHCTGCELCIPVCPVDCISLENVSGSAHGWAAWSAAQAHTARHRYTHRAQRLGLQIGQALPPLQQRRGIATPVPAGSSTQASPSAHAPATDSKAAMLAAIMAKARNRRGLADLP</sequence>
<evidence type="ECO:0000259" key="14">
    <source>
        <dbReference type="PROSITE" id="PS51656"/>
    </source>
</evidence>
<keyword evidence="6" id="KW-0677">Repeat</keyword>
<feature type="domain" description="4Fe-4S ferredoxin-type" evidence="13">
    <location>
        <begin position="144"/>
        <end position="172"/>
    </location>
</feature>
<dbReference type="GO" id="GO:0009055">
    <property type="term" value="F:electron transfer activity"/>
    <property type="evidence" value="ECO:0007669"/>
    <property type="project" value="InterPro"/>
</dbReference>
<name>A0A1M4YAL7_9BURK</name>
<feature type="region of interest" description="Disordered" evidence="12">
    <location>
        <begin position="1"/>
        <end position="34"/>
    </location>
</feature>
<proteinExistence type="predicted"/>
<dbReference type="Pfam" id="PF14697">
    <property type="entry name" value="Fer4_21"/>
    <property type="match status" value="1"/>
</dbReference>
<gene>
    <name evidence="15" type="ORF">SAMN02745117_01217</name>
</gene>
<keyword evidence="9" id="KW-0408">Iron</keyword>
<dbReference type="InterPro" id="IPR017896">
    <property type="entry name" value="4Fe4S_Fe-S-bd"/>
</dbReference>
<evidence type="ECO:0000256" key="3">
    <source>
        <dbReference type="ARBA" id="ARBA00022485"/>
    </source>
</evidence>
<reference evidence="15 16" key="1">
    <citation type="submission" date="2016-11" db="EMBL/GenBank/DDBJ databases">
        <authorList>
            <person name="Jaros S."/>
            <person name="Januszkiewicz K."/>
            <person name="Wedrychowicz H."/>
        </authorList>
    </citation>
    <scope>NUCLEOTIDE SEQUENCE [LARGE SCALE GENOMIC DNA]</scope>
    <source>
        <strain evidence="15 16">DSM 16112</strain>
    </source>
</reference>
<dbReference type="GO" id="GO:0046872">
    <property type="term" value="F:metal ion binding"/>
    <property type="evidence" value="ECO:0007669"/>
    <property type="project" value="UniProtKB-KW"/>
</dbReference>
<dbReference type="InterPro" id="IPR050294">
    <property type="entry name" value="RnfB_subfamily"/>
</dbReference>
<dbReference type="Gene3D" id="3.30.70.20">
    <property type="match status" value="1"/>
</dbReference>
<dbReference type="PANTHER" id="PTHR42859:SF3">
    <property type="entry name" value="ION-TRANSLOCATING OXIDOREDUCTASE COMPLEX SUBUNIT B"/>
    <property type="match status" value="1"/>
</dbReference>
<evidence type="ECO:0000256" key="4">
    <source>
        <dbReference type="ARBA" id="ARBA00022519"/>
    </source>
</evidence>
<evidence type="ECO:0000256" key="9">
    <source>
        <dbReference type="ARBA" id="ARBA00023004"/>
    </source>
</evidence>
<feature type="region of interest" description="Disordered" evidence="12">
    <location>
        <begin position="217"/>
        <end position="239"/>
    </location>
</feature>
<dbReference type="AlphaFoldDB" id="A0A1M4YAL7"/>
<dbReference type="SUPFAM" id="SSF54862">
    <property type="entry name" value="4Fe-4S ferredoxins"/>
    <property type="match status" value="1"/>
</dbReference>
<keyword evidence="2" id="KW-1003">Cell membrane</keyword>
<dbReference type="Proteomes" id="UP000184327">
    <property type="component" value="Unassembled WGS sequence"/>
</dbReference>
<dbReference type="Gene3D" id="1.10.15.40">
    <property type="entry name" value="Electron transport complex subunit B, putative Fe-S cluster"/>
    <property type="match status" value="1"/>
</dbReference>
<keyword evidence="7" id="KW-1278">Translocase</keyword>
<dbReference type="NCBIfam" id="TIGR01944">
    <property type="entry name" value="rnfB"/>
    <property type="match status" value="1"/>
</dbReference>
<keyword evidence="10" id="KW-0411">Iron-sulfur</keyword>
<evidence type="ECO:0000256" key="5">
    <source>
        <dbReference type="ARBA" id="ARBA00022723"/>
    </source>
</evidence>
<keyword evidence="4" id="KW-0997">Cell inner membrane</keyword>
<evidence type="ECO:0000256" key="7">
    <source>
        <dbReference type="ARBA" id="ARBA00022967"/>
    </source>
</evidence>
<feature type="domain" description="4Fe-4S" evidence="14">
    <location>
        <begin position="37"/>
        <end position="97"/>
    </location>
</feature>
<keyword evidence="16" id="KW-1185">Reference proteome</keyword>
<evidence type="ECO:0000256" key="11">
    <source>
        <dbReference type="ARBA" id="ARBA00023136"/>
    </source>
</evidence>
<keyword evidence="1" id="KW-0813">Transport</keyword>
<feature type="domain" description="4Fe-4S ferredoxin-type" evidence="13">
    <location>
        <begin position="113"/>
        <end position="142"/>
    </location>
</feature>
<evidence type="ECO:0000259" key="13">
    <source>
        <dbReference type="PROSITE" id="PS51379"/>
    </source>
</evidence>
<dbReference type="GO" id="GO:0051539">
    <property type="term" value="F:4 iron, 4 sulfur cluster binding"/>
    <property type="evidence" value="ECO:0007669"/>
    <property type="project" value="UniProtKB-KW"/>
</dbReference>
<evidence type="ECO:0000256" key="2">
    <source>
        <dbReference type="ARBA" id="ARBA00022475"/>
    </source>
</evidence>
<dbReference type="NCBIfam" id="NF005415">
    <property type="entry name" value="PRK06991.1"/>
    <property type="match status" value="1"/>
</dbReference>
<evidence type="ECO:0000256" key="6">
    <source>
        <dbReference type="ARBA" id="ARBA00022737"/>
    </source>
</evidence>
<dbReference type="PROSITE" id="PS51379">
    <property type="entry name" value="4FE4S_FER_2"/>
    <property type="match status" value="2"/>
</dbReference>
<dbReference type="OrthoDB" id="9789936at2"/>
<keyword evidence="11" id="KW-0472">Membrane</keyword>
<keyword evidence="8" id="KW-0249">Electron transport</keyword>
<evidence type="ECO:0000256" key="1">
    <source>
        <dbReference type="ARBA" id="ARBA00022448"/>
    </source>
</evidence>
<dbReference type="InterPro" id="IPR010207">
    <property type="entry name" value="Elect_transpt_cplx_RnfB/RsxB"/>
</dbReference>
<protein>
    <submittedName>
        <fullName evidence="15">Electron transport complex protein RnfB</fullName>
    </submittedName>
</protein>
<evidence type="ECO:0000313" key="15">
    <source>
        <dbReference type="EMBL" id="SHF02668.1"/>
    </source>
</evidence>
<evidence type="ECO:0000256" key="12">
    <source>
        <dbReference type="SAM" id="MobiDB-lite"/>
    </source>
</evidence>
<dbReference type="PROSITE" id="PS51656">
    <property type="entry name" value="4FE4S"/>
    <property type="match status" value="1"/>
</dbReference>
<organism evidence="15 16">
    <name type="scientific">Lampropedia hyalina DSM 16112</name>
    <dbReference type="NCBI Taxonomy" id="1122156"/>
    <lineage>
        <taxon>Bacteria</taxon>
        <taxon>Pseudomonadati</taxon>
        <taxon>Pseudomonadota</taxon>
        <taxon>Betaproteobacteria</taxon>
        <taxon>Burkholderiales</taxon>
        <taxon>Comamonadaceae</taxon>
        <taxon>Lampropedia</taxon>
    </lineage>
</organism>
<feature type="compositionally biased region" description="Low complexity" evidence="12">
    <location>
        <begin position="21"/>
        <end position="34"/>
    </location>
</feature>
<keyword evidence="5" id="KW-0479">Metal-binding</keyword>
<dbReference type="Pfam" id="PF04060">
    <property type="entry name" value="FeS"/>
    <property type="match status" value="1"/>
</dbReference>
<keyword evidence="3" id="KW-0004">4Fe-4S</keyword>
<dbReference type="EMBL" id="FQUZ01000011">
    <property type="protein sequence ID" value="SHF02668.1"/>
    <property type="molecule type" value="Genomic_DNA"/>
</dbReference>
<dbReference type="STRING" id="1122156.SAMN02745117_01217"/>